<reference evidence="1 2" key="1">
    <citation type="submission" date="2020-01" db="EMBL/GenBank/DDBJ databases">
        <authorList>
            <person name="Chen S."/>
        </authorList>
    </citation>
    <scope>NUCLEOTIDE SEQUENCE [LARGE SCALE GENOMIC DNA]</scope>
    <source>
        <strain evidence="1 2">GS-10</strain>
    </source>
</reference>
<dbReference type="EMBL" id="WWEN01000003">
    <property type="protein sequence ID" value="MYM55591.1"/>
    <property type="molecule type" value="Genomic_DNA"/>
</dbReference>
<gene>
    <name evidence="1" type="ORF">GR167_09750</name>
</gene>
<dbReference type="RefSeq" id="WP_160973271.1">
    <property type="nucleotide sequence ID" value="NZ_WWEN01000003.1"/>
</dbReference>
<organism evidence="1 2">
    <name type="scientific">Thalassovita mangrovi</name>
    <dbReference type="NCBI Taxonomy" id="2692236"/>
    <lineage>
        <taxon>Bacteria</taxon>
        <taxon>Pseudomonadati</taxon>
        <taxon>Pseudomonadota</taxon>
        <taxon>Alphaproteobacteria</taxon>
        <taxon>Rhodobacterales</taxon>
        <taxon>Roseobacteraceae</taxon>
        <taxon>Thalassovita</taxon>
    </lineage>
</organism>
<proteinExistence type="predicted"/>
<name>A0A6L8LHS9_9RHOB</name>
<comment type="caution">
    <text evidence="1">The sequence shown here is derived from an EMBL/GenBank/DDBJ whole genome shotgun (WGS) entry which is preliminary data.</text>
</comment>
<sequence>MKQVVFLTPEEGVRMNRDRLSELSRRFGDSGAEDVIARAAEALVLRMGKCQRLYQIGARAEMRRNLRSQIVISERIGMVSLAEAADNVLLCLDRDDPAALAATMARLLRIGERSVSELWELQDLSV</sequence>
<evidence type="ECO:0000313" key="2">
    <source>
        <dbReference type="Proteomes" id="UP000479043"/>
    </source>
</evidence>
<dbReference type="Proteomes" id="UP000479043">
    <property type="component" value="Unassembled WGS sequence"/>
</dbReference>
<dbReference type="AlphaFoldDB" id="A0A6L8LHS9"/>
<evidence type="ECO:0000313" key="1">
    <source>
        <dbReference type="EMBL" id="MYM55591.1"/>
    </source>
</evidence>
<protein>
    <submittedName>
        <fullName evidence="1">Uncharacterized protein</fullName>
    </submittedName>
</protein>
<accession>A0A6L8LHS9</accession>
<keyword evidence="2" id="KW-1185">Reference proteome</keyword>